<dbReference type="EMBL" id="FZOJ01000005">
    <property type="protein sequence ID" value="SNS18084.1"/>
    <property type="molecule type" value="Genomic_DNA"/>
</dbReference>
<dbReference type="AlphaFoldDB" id="A0A239CF51"/>
<accession>A0A239CF51</accession>
<dbReference type="Proteomes" id="UP000198304">
    <property type="component" value="Unassembled WGS sequence"/>
</dbReference>
<organism evidence="1 2">
    <name type="scientific">Anaerovirgula multivorans</name>
    <dbReference type="NCBI Taxonomy" id="312168"/>
    <lineage>
        <taxon>Bacteria</taxon>
        <taxon>Bacillati</taxon>
        <taxon>Bacillota</taxon>
        <taxon>Clostridia</taxon>
        <taxon>Peptostreptococcales</taxon>
        <taxon>Natronincolaceae</taxon>
        <taxon>Anaerovirgula</taxon>
    </lineage>
</organism>
<sequence length="92" mass="11119">MDVFYEQTMYILKLFSIYFEHFIEKFEYHKFKKSSAEYGIQYIKSLIKISKQTPKAVPETDEKLFLITIVKNKLIKIPTINPIKPLKIYFLY</sequence>
<evidence type="ECO:0000313" key="2">
    <source>
        <dbReference type="Proteomes" id="UP000198304"/>
    </source>
</evidence>
<protein>
    <submittedName>
        <fullName evidence="1">Uncharacterized protein</fullName>
    </submittedName>
</protein>
<reference evidence="1 2" key="1">
    <citation type="submission" date="2017-06" db="EMBL/GenBank/DDBJ databases">
        <authorList>
            <person name="Kim H.J."/>
            <person name="Triplett B.A."/>
        </authorList>
    </citation>
    <scope>NUCLEOTIDE SEQUENCE [LARGE SCALE GENOMIC DNA]</scope>
    <source>
        <strain evidence="1 2">SCA</strain>
    </source>
</reference>
<evidence type="ECO:0000313" key="1">
    <source>
        <dbReference type="EMBL" id="SNS18084.1"/>
    </source>
</evidence>
<gene>
    <name evidence="1" type="ORF">SAMN05446037_1005144</name>
</gene>
<proteinExistence type="predicted"/>
<name>A0A239CF51_9FIRM</name>
<keyword evidence="2" id="KW-1185">Reference proteome</keyword>